<dbReference type="HOGENOM" id="CLU_155840_1_0_3"/>
<name>K9VVL9_9CYAN</name>
<sequence length="83" mass="9930">MELKDFLAKYPETTRNDLATICNCSLPTVTHWFVEGNSRRQLKEEHKLCLAIADYVWSRDLAEPEHFHVLRQIRRKQVARLHR</sequence>
<reference evidence="2 3" key="1">
    <citation type="submission" date="2012-06" db="EMBL/GenBank/DDBJ databases">
        <title>Finished chromosome of genome of Crinalium epipsammum PCC 9333.</title>
        <authorList>
            <consortium name="US DOE Joint Genome Institute"/>
            <person name="Gugger M."/>
            <person name="Coursin T."/>
            <person name="Rippka R."/>
            <person name="Tandeau De Marsac N."/>
            <person name="Huntemann M."/>
            <person name="Wei C.-L."/>
            <person name="Han J."/>
            <person name="Detter J.C."/>
            <person name="Han C."/>
            <person name="Tapia R."/>
            <person name="Davenport K."/>
            <person name="Daligault H."/>
            <person name="Erkkila T."/>
            <person name="Gu W."/>
            <person name="Munk A.C.C."/>
            <person name="Teshima H."/>
            <person name="Xu Y."/>
            <person name="Chain P."/>
            <person name="Chen A."/>
            <person name="Krypides N."/>
            <person name="Mavromatis K."/>
            <person name="Markowitz V."/>
            <person name="Szeto E."/>
            <person name="Ivanova N."/>
            <person name="Mikhailova N."/>
            <person name="Ovchinnikova G."/>
            <person name="Pagani I."/>
            <person name="Pati A."/>
            <person name="Goodwin L."/>
            <person name="Peters L."/>
            <person name="Pitluck S."/>
            <person name="Woyke T."/>
            <person name="Kerfeld C."/>
        </authorList>
    </citation>
    <scope>NUCLEOTIDE SEQUENCE [LARGE SCALE GENOMIC DNA]</scope>
    <source>
        <strain evidence="2 3">PCC 9333</strain>
    </source>
</reference>
<keyword evidence="3" id="KW-1185">Reference proteome</keyword>
<dbReference type="eggNOG" id="ENOG5032UHY">
    <property type="taxonomic scope" value="Bacteria"/>
</dbReference>
<organism evidence="2 3">
    <name type="scientific">Crinalium epipsammum PCC 9333</name>
    <dbReference type="NCBI Taxonomy" id="1173022"/>
    <lineage>
        <taxon>Bacteria</taxon>
        <taxon>Bacillati</taxon>
        <taxon>Cyanobacteriota</taxon>
        <taxon>Cyanophyceae</taxon>
        <taxon>Gomontiellales</taxon>
        <taxon>Gomontiellaceae</taxon>
        <taxon>Crinalium</taxon>
    </lineage>
</organism>
<protein>
    <submittedName>
        <fullName evidence="2">Uncharacterized protein</fullName>
    </submittedName>
</protein>
<proteinExistence type="predicted"/>
<dbReference type="KEGG" id="cep:Cri9333_0265"/>
<dbReference type="Proteomes" id="UP000010472">
    <property type="component" value="Chromosome"/>
</dbReference>
<accession>K9VVL9</accession>
<evidence type="ECO:0000313" key="2">
    <source>
        <dbReference type="EMBL" id="AFZ11599.1"/>
    </source>
</evidence>
<dbReference type="OrthoDB" id="532665at2"/>
<dbReference type="EMBL" id="CP003620">
    <property type="protein sequence ID" value="AFZ11255.1"/>
    <property type="molecule type" value="Genomic_DNA"/>
</dbReference>
<dbReference type="EMBL" id="CP003620">
    <property type="protein sequence ID" value="AFZ11599.1"/>
    <property type="molecule type" value="Genomic_DNA"/>
</dbReference>
<dbReference type="RefSeq" id="WP_015201397.1">
    <property type="nucleotide sequence ID" value="NC_019753.1"/>
</dbReference>
<gene>
    <name evidence="1" type="ORF">Cri9333_0265</name>
    <name evidence="2" type="ORF">Cri9333_0658</name>
</gene>
<dbReference type="KEGG" id="cep:Cri9333_0658"/>
<dbReference type="AlphaFoldDB" id="K9VVL9"/>
<evidence type="ECO:0000313" key="3">
    <source>
        <dbReference type="Proteomes" id="UP000010472"/>
    </source>
</evidence>
<evidence type="ECO:0000313" key="1">
    <source>
        <dbReference type="EMBL" id="AFZ11255.1"/>
    </source>
</evidence>